<dbReference type="Pfam" id="PF17849">
    <property type="entry name" value="OB_Dis3"/>
    <property type="match status" value="1"/>
</dbReference>
<dbReference type="GO" id="GO:0006364">
    <property type="term" value="P:rRNA processing"/>
    <property type="evidence" value="ECO:0007669"/>
    <property type="project" value="UniProtKB-KW"/>
</dbReference>
<dbReference type="InterPro" id="IPR012340">
    <property type="entry name" value="NA-bd_OB-fold"/>
</dbReference>
<dbReference type="GO" id="GO:0019899">
    <property type="term" value="F:enzyme binding"/>
    <property type="evidence" value="ECO:0007669"/>
    <property type="project" value="UniProtKB-ARBA"/>
</dbReference>
<evidence type="ECO:0000256" key="14">
    <source>
        <dbReference type="RuleBase" id="RU003901"/>
    </source>
</evidence>
<evidence type="ECO:0000259" key="17">
    <source>
        <dbReference type="SMART" id="SM00955"/>
    </source>
</evidence>
<dbReference type="Gene3D" id="3.40.50.1010">
    <property type="entry name" value="5'-nuclease"/>
    <property type="match status" value="1"/>
</dbReference>
<dbReference type="GO" id="GO:0000177">
    <property type="term" value="C:cytoplasmic exosome (RNase complex)"/>
    <property type="evidence" value="ECO:0007669"/>
    <property type="project" value="TreeGrafter"/>
</dbReference>
<evidence type="ECO:0000256" key="5">
    <source>
        <dbReference type="ARBA" id="ARBA00022490"/>
    </source>
</evidence>
<dbReference type="InterPro" id="IPR029060">
    <property type="entry name" value="PIN-like_dom_sf"/>
</dbReference>
<evidence type="ECO:0000313" key="18">
    <source>
        <dbReference type="EMBL" id="KAK9849652.1"/>
    </source>
</evidence>
<sequence>MLQNKSFVRKTKKGGVLKVVNQHYLRDDIYSGSSLDPDCDAEAYKLSADAAHYLVIDTNLALHQMDFLEHPAVDDVVVPGTVLEECRKRNSAAYQRLRALCSSSARRFYVFSNEHHRETYIQAQPAESPNDRNDRAIRVATAWYMKRIPGKEVILLTADADNRRKAVAEGVRALSVQAYARLRTDCPELVDVGAVVMRGGQDDDETDMVIDGAASNGRQQQQPSDGPRQAKRRRIYDEHMPMSEVTAGIKAGRLHQGPIRMSRSSAFQAWVSSESAGEDIQVQGREAVNRALDGDIVAVRLLTPAEAAAASKAAARRPQKGGGADAHPEEASGDEDDGEPWEDSRVAEVTMDDVDEKEVTPGSERVMGRVVGIIRRNWRTRGYCGSLKDEEAGKRGRQQSRLFCPVERRFPLIRLVTRQAETLSGQRIVVVVDGWEADSLHPVGHYVRKLGTIGDKDTETEVLLIENDINTSPFTPGVHACVPPLPWSIQKSDWPGREDFRELPICSVDPPGCRDIDDALHVRPLPSGNFEVGVHIADVTHFLKPGTPMDEEAAARSTTTYLVQRRIDMLPKPLTEDICSLRGGVERLAFSVIWEMTPQADAVSVRFTKSVICSKAALSYAEAQARMDDERLHDEITVGLRRLNSMAKIMRARRFDQGALALASPEVKFEMDTETLDPLDVAVYQIREANQMVEEMMLLANVTVAEHILAAFPACSLLRSHATPAPKRFQPLVQAGVAAGFDIDFSSSKALAVSLDKAERPGDGYFNRLVRIMATRCMMQALYFSSGTCAPSEYHHYGLAAPLYTHFTSPIRRYADVVVHRLLAASLRITPLPESARDSQALQRSAGNMNMRHRNAQMAGRASAELHTLIFFKARAIVSEARVLRVRPT</sequence>
<evidence type="ECO:0000256" key="13">
    <source>
        <dbReference type="ARBA" id="ARBA00077930"/>
    </source>
</evidence>
<evidence type="ECO:0000256" key="4">
    <source>
        <dbReference type="ARBA" id="ARBA00005785"/>
    </source>
</evidence>
<comment type="caution">
    <text evidence="18">The sequence shown here is derived from an EMBL/GenBank/DDBJ whole genome shotgun (WGS) entry which is preliminary data.</text>
</comment>
<dbReference type="Pfam" id="PF13638">
    <property type="entry name" value="PIN_4"/>
    <property type="match status" value="1"/>
</dbReference>
<evidence type="ECO:0000256" key="1">
    <source>
        <dbReference type="ARBA" id="ARBA00001946"/>
    </source>
</evidence>
<dbReference type="GO" id="GO:0003723">
    <property type="term" value="F:RNA binding"/>
    <property type="evidence" value="ECO:0007669"/>
    <property type="project" value="UniProtKB-KW"/>
</dbReference>
<keyword evidence="12" id="KW-0539">Nucleus</keyword>
<dbReference type="SUPFAM" id="SSF88723">
    <property type="entry name" value="PIN domain-like"/>
    <property type="match status" value="1"/>
</dbReference>
<dbReference type="SUPFAM" id="SSF50249">
    <property type="entry name" value="Nucleic acid-binding proteins"/>
    <property type="match status" value="2"/>
</dbReference>
<evidence type="ECO:0000256" key="8">
    <source>
        <dbReference type="ARBA" id="ARBA00022801"/>
    </source>
</evidence>
<proteinExistence type="inferred from homology"/>
<dbReference type="SMART" id="SM00670">
    <property type="entry name" value="PINc"/>
    <property type="match status" value="1"/>
</dbReference>
<evidence type="ECO:0000256" key="11">
    <source>
        <dbReference type="ARBA" id="ARBA00022884"/>
    </source>
</evidence>
<evidence type="ECO:0000256" key="7">
    <source>
        <dbReference type="ARBA" id="ARBA00022722"/>
    </source>
</evidence>
<organism evidence="18 19">
    <name type="scientific">Apatococcus fuscideae</name>
    <dbReference type="NCBI Taxonomy" id="2026836"/>
    <lineage>
        <taxon>Eukaryota</taxon>
        <taxon>Viridiplantae</taxon>
        <taxon>Chlorophyta</taxon>
        <taxon>core chlorophytes</taxon>
        <taxon>Trebouxiophyceae</taxon>
        <taxon>Chlorellales</taxon>
        <taxon>Chlorellaceae</taxon>
        <taxon>Apatococcus</taxon>
    </lineage>
</organism>
<dbReference type="Gene3D" id="2.40.50.690">
    <property type="match status" value="1"/>
</dbReference>
<feature type="non-terminal residue" evidence="18">
    <location>
        <position position="889"/>
    </location>
</feature>
<keyword evidence="19" id="KW-1185">Reference proteome</keyword>
<dbReference type="GO" id="GO:0071031">
    <property type="term" value="P:nuclear mRNA surveillance of mRNA 3'-end processing"/>
    <property type="evidence" value="ECO:0007669"/>
    <property type="project" value="TreeGrafter"/>
</dbReference>
<dbReference type="Pfam" id="PF00773">
    <property type="entry name" value="RNB"/>
    <property type="match status" value="1"/>
</dbReference>
<keyword evidence="11" id="KW-0694">RNA-binding</keyword>
<feature type="region of interest" description="Disordered" evidence="15">
    <location>
        <begin position="311"/>
        <end position="361"/>
    </location>
</feature>
<dbReference type="InterPro" id="IPR002716">
    <property type="entry name" value="PIN_dom"/>
</dbReference>
<keyword evidence="5" id="KW-0963">Cytoplasm</keyword>
<dbReference type="FunFam" id="3.40.50.1010:FF:000021">
    <property type="entry name" value="DIS3-like exonuclease 1 isoform X1"/>
    <property type="match status" value="1"/>
</dbReference>
<keyword evidence="8" id="KW-0378">Hydrolase</keyword>
<evidence type="ECO:0000256" key="10">
    <source>
        <dbReference type="ARBA" id="ARBA00022839"/>
    </source>
</evidence>
<keyword evidence="7" id="KW-0540">Nuclease</keyword>
<dbReference type="Proteomes" id="UP001485043">
    <property type="component" value="Unassembled WGS sequence"/>
</dbReference>
<dbReference type="Pfam" id="PF17216">
    <property type="entry name" value="Rrp44_CSD1"/>
    <property type="match status" value="1"/>
</dbReference>
<accession>A0AAW1SPM2</accession>
<dbReference type="FunFam" id="2.40.50.700:FF:000001">
    <property type="entry name" value="Exosome complex exonuclease exoribonuclease (Rrp44)"/>
    <property type="match status" value="1"/>
</dbReference>
<reference evidence="18 19" key="1">
    <citation type="journal article" date="2024" name="Nat. Commun.">
        <title>Phylogenomics reveals the evolutionary origins of lichenization in chlorophyte algae.</title>
        <authorList>
            <person name="Puginier C."/>
            <person name="Libourel C."/>
            <person name="Otte J."/>
            <person name="Skaloud P."/>
            <person name="Haon M."/>
            <person name="Grisel S."/>
            <person name="Petersen M."/>
            <person name="Berrin J.G."/>
            <person name="Delaux P.M."/>
            <person name="Dal Grande F."/>
            <person name="Keller J."/>
        </authorList>
    </citation>
    <scope>NUCLEOTIDE SEQUENCE [LARGE SCALE GENOMIC DNA]</scope>
    <source>
        <strain evidence="18 19">SAG 2523</strain>
    </source>
</reference>
<feature type="domain" description="PIN" evidence="16">
    <location>
        <begin position="52"/>
        <end position="164"/>
    </location>
</feature>
<dbReference type="EMBL" id="JALJOV010001330">
    <property type="protein sequence ID" value="KAK9849652.1"/>
    <property type="molecule type" value="Genomic_DNA"/>
</dbReference>
<dbReference type="PANTHER" id="PTHR23355:SF35">
    <property type="entry name" value="EXOSOME COMPLEX EXONUCLEASE RRP44"/>
    <property type="match status" value="1"/>
</dbReference>
<keyword evidence="6" id="KW-0698">rRNA processing</keyword>
<comment type="cofactor">
    <cofactor evidence="1">
        <name>Mg(2+)</name>
        <dbReference type="ChEBI" id="CHEBI:18420"/>
    </cofactor>
</comment>
<evidence type="ECO:0000256" key="12">
    <source>
        <dbReference type="ARBA" id="ARBA00023242"/>
    </source>
</evidence>
<evidence type="ECO:0000313" key="19">
    <source>
        <dbReference type="Proteomes" id="UP001485043"/>
    </source>
</evidence>
<comment type="subcellular location">
    <subcellularLocation>
        <location evidence="3">Cytoplasm</location>
    </subcellularLocation>
    <subcellularLocation>
        <location evidence="2">Nucleus</location>
    </subcellularLocation>
</comment>
<dbReference type="CDD" id="cd09862">
    <property type="entry name" value="PIN_Rrp44-like"/>
    <property type="match status" value="1"/>
</dbReference>
<dbReference type="InterPro" id="IPR041505">
    <property type="entry name" value="Dis3_CSD2"/>
</dbReference>
<dbReference type="PROSITE" id="PS01175">
    <property type="entry name" value="RIBONUCLEASE_II"/>
    <property type="match status" value="1"/>
</dbReference>
<dbReference type="GO" id="GO:0004519">
    <property type="term" value="F:endonuclease activity"/>
    <property type="evidence" value="ECO:0007669"/>
    <property type="project" value="TreeGrafter"/>
</dbReference>
<evidence type="ECO:0000256" key="6">
    <source>
        <dbReference type="ARBA" id="ARBA00022552"/>
    </source>
</evidence>
<dbReference type="InterPro" id="IPR001900">
    <property type="entry name" value="RNase_II/R"/>
</dbReference>
<dbReference type="AlphaFoldDB" id="A0AAW1SPM2"/>
<dbReference type="InterPro" id="IPR022966">
    <property type="entry name" value="RNase_II/R_CS"/>
</dbReference>
<comment type="similarity">
    <text evidence="4 14">Belongs to the RNR ribonuclease family.</text>
</comment>
<dbReference type="Gene3D" id="2.40.50.700">
    <property type="match status" value="1"/>
</dbReference>
<name>A0AAW1SPM2_9CHLO</name>
<feature type="compositionally biased region" description="Acidic residues" evidence="15">
    <location>
        <begin position="331"/>
        <end position="341"/>
    </location>
</feature>
<evidence type="ECO:0000256" key="2">
    <source>
        <dbReference type="ARBA" id="ARBA00004123"/>
    </source>
</evidence>
<evidence type="ECO:0000256" key="9">
    <source>
        <dbReference type="ARBA" id="ARBA00022835"/>
    </source>
</evidence>
<dbReference type="SMART" id="SM00955">
    <property type="entry name" value="RNB"/>
    <property type="match status" value="1"/>
</dbReference>
<feature type="domain" description="RNB" evidence="17">
    <location>
        <begin position="497"/>
        <end position="829"/>
    </location>
</feature>
<evidence type="ECO:0000259" key="16">
    <source>
        <dbReference type="SMART" id="SM00670"/>
    </source>
</evidence>
<dbReference type="GO" id="GO:0000175">
    <property type="term" value="F:3'-5'-RNA exonuclease activity"/>
    <property type="evidence" value="ECO:0007669"/>
    <property type="project" value="UniProtKB-ARBA"/>
</dbReference>
<dbReference type="PANTHER" id="PTHR23355">
    <property type="entry name" value="RIBONUCLEASE"/>
    <property type="match status" value="1"/>
</dbReference>
<keyword evidence="10" id="KW-0269">Exonuclease</keyword>
<evidence type="ECO:0000256" key="3">
    <source>
        <dbReference type="ARBA" id="ARBA00004496"/>
    </source>
</evidence>
<dbReference type="GO" id="GO:0016075">
    <property type="term" value="P:rRNA catabolic process"/>
    <property type="evidence" value="ECO:0007669"/>
    <property type="project" value="TreeGrafter"/>
</dbReference>
<evidence type="ECO:0000256" key="15">
    <source>
        <dbReference type="SAM" id="MobiDB-lite"/>
    </source>
</evidence>
<protein>
    <recommendedName>
        <fullName evidence="13">Ribosomal RNA-processing protein 44</fullName>
    </recommendedName>
</protein>
<keyword evidence="9" id="KW-0271">Exosome</keyword>
<dbReference type="InterPro" id="IPR033771">
    <property type="entry name" value="Rrp44_CSD1"/>
</dbReference>
<dbReference type="InterPro" id="IPR050180">
    <property type="entry name" value="RNR_Ribonuclease"/>
</dbReference>
<feature type="region of interest" description="Disordered" evidence="15">
    <location>
        <begin position="201"/>
        <end position="242"/>
    </location>
</feature>
<gene>
    <name evidence="18" type="ORF">WJX84_007532</name>
</gene>
<dbReference type="GO" id="GO:0000176">
    <property type="term" value="C:nuclear exosome (RNase complex)"/>
    <property type="evidence" value="ECO:0007669"/>
    <property type="project" value="TreeGrafter"/>
</dbReference>